<dbReference type="Proteomes" id="UP000541426">
    <property type="component" value="Unassembled WGS sequence"/>
</dbReference>
<organism evidence="3 4">
    <name type="scientific">Sagittula marina</name>
    <dbReference type="NCBI Taxonomy" id="943940"/>
    <lineage>
        <taxon>Bacteria</taxon>
        <taxon>Pseudomonadati</taxon>
        <taxon>Pseudomonadota</taxon>
        <taxon>Alphaproteobacteria</taxon>
        <taxon>Rhodobacterales</taxon>
        <taxon>Roseobacteraceae</taxon>
        <taxon>Sagittula</taxon>
    </lineage>
</organism>
<sequence>MEPVWTMPYELTRKEAARGMALACKPIYSGRWRALQIAIALLMGAGVATLGMIIAVLLEKSLGLSTGWFGVFALALWVVYVAVARGTRQRIAAAYVDSPMMDGQQLELSARGITTSNGRSDGGIAWTDVVAVVETKDMLVASIGASGFILPSRVLEQAGDAGVIRQQVQAWQVAATGDVA</sequence>
<dbReference type="AlphaFoldDB" id="A0A7W6DX66"/>
<reference evidence="3 4" key="1">
    <citation type="submission" date="2020-08" db="EMBL/GenBank/DDBJ databases">
        <title>Genomic Encyclopedia of Type Strains, Phase IV (KMG-IV): sequencing the most valuable type-strain genomes for metagenomic binning, comparative biology and taxonomic classification.</title>
        <authorList>
            <person name="Goeker M."/>
        </authorList>
    </citation>
    <scope>NUCLEOTIDE SEQUENCE [LARGE SCALE GENOMIC DNA]</scope>
    <source>
        <strain evidence="3 4">DSM 102235</strain>
    </source>
</reference>
<keyword evidence="1" id="KW-0812">Transmembrane</keyword>
<dbReference type="Pfam" id="PF14317">
    <property type="entry name" value="YcxB"/>
    <property type="match status" value="1"/>
</dbReference>
<evidence type="ECO:0000259" key="2">
    <source>
        <dbReference type="Pfam" id="PF14317"/>
    </source>
</evidence>
<dbReference type="InterPro" id="IPR025588">
    <property type="entry name" value="YcxB-like_C"/>
</dbReference>
<evidence type="ECO:0000256" key="1">
    <source>
        <dbReference type="SAM" id="Phobius"/>
    </source>
</evidence>
<keyword evidence="1" id="KW-0472">Membrane</keyword>
<dbReference type="EMBL" id="JACIEJ010000008">
    <property type="protein sequence ID" value="MBB3986894.1"/>
    <property type="molecule type" value="Genomic_DNA"/>
</dbReference>
<keyword evidence="4" id="KW-1185">Reference proteome</keyword>
<gene>
    <name evidence="3" type="ORF">GGQ68_003238</name>
</gene>
<protein>
    <recommendedName>
        <fullName evidence="2">YcxB-like C-terminal domain-containing protein</fullName>
    </recommendedName>
</protein>
<feature type="transmembrane region" description="Helical" evidence="1">
    <location>
        <begin position="64"/>
        <end position="83"/>
    </location>
</feature>
<name>A0A7W6DX66_9RHOB</name>
<evidence type="ECO:0000313" key="3">
    <source>
        <dbReference type="EMBL" id="MBB3986894.1"/>
    </source>
</evidence>
<feature type="domain" description="YcxB-like C-terminal" evidence="2">
    <location>
        <begin position="109"/>
        <end position="165"/>
    </location>
</feature>
<comment type="caution">
    <text evidence="3">The sequence shown here is derived from an EMBL/GenBank/DDBJ whole genome shotgun (WGS) entry which is preliminary data.</text>
</comment>
<proteinExistence type="predicted"/>
<keyword evidence="1" id="KW-1133">Transmembrane helix</keyword>
<evidence type="ECO:0000313" key="4">
    <source>
        <dbReference type="Proteomes" id="UP000541426"/>
    </source>
</evidence>
<accession>A0A7W6DX66</accession>
<feature type="transmembrane region" description="Helical" evidence="1">
    <location>
        <begin position="35"/>
        <end position="58"/>
    </location>
</feature>